<dbReference type="InterPro" id="IPR036396">
    <property type="entry name" value="Cyt_P450_sf"/>
</dbReference>
<dbReference type="PANTHER" id="PTHR46696">
    <property type="entry name" value="P450, PUTATIVE (EUROFUNG)-RELATED"/>
    <property type="match status" value="1"/>
</dbReference>
<dbReference type="PANTHER" id="PTHR46696:SF4">
    <property type="entry name" value="BIOTIN BIOSYNTHESIS CYTOCHROME P450"/>
    <property type="match status" value="1"/>
</dbReference>
<organism evidence="2 3">
    <name type="scientific">Plantactinospora endophytica</name>
    <dbReference type="NCBI Taxonomy" id="673535"/>
    <lineage>
        <taxon>Bacteria</taxon>
        <taxon>Bacillati</taxon>
        <taxon>Actinomycetota</taxon>
        <taxon>Actinomycetes</taxon>
        <taxon>Micromonosporales</taxon>
        <taxon>Micromonosporaceae</taxon>
        <taxon>Plantactinospora</taxon>
    </lineage>
</organism>
<evidence type="ECO:0000313" key="3">
    <source>
        <dbReference type="Proteomes" id="UP000646749"/>
    </source>
</evidence>
<dbReference type="InterPro" id="IPR002397">
    <property type="entry name" value="Cyt_P450_B"/>
</dbReference>
<reference evidence="2 3" key="1">
    <citation type="submission" date="2021-01" db="EMBL/GenBank/DDBJ databases">
        <title>Whole genome shotgun sequence of Plantactinospora endophytica NBRC 110450.</title>
        <authorList>
            <person name="Komaki H."/>
            <person name="Tamura T."/>
        </authorList>
    </citation>
    <scope>NUCLEOTIDE SEQUENCE [LARGE SCALE GENOMIC DNA]</scope>
    <source>
        <strain evidence="2 3">NBRC 110450</strain>
    </source>
</reference>
<accession>A0ABQ4E6N0</accession>
<dbReference type="EMBL" id="BONW01000028">
    <property type="protein sequence ID" value="GIG90335.1"/>
    <property type="molecule type" value="Genomic_DNA"/>
</dbReference>
<dbReference type="Pfam" id="PF00067">
    <property type="entry name" value="p450"/>
    <property type="match status" value="1"/>
</dbReference>
<dbReference type="InterPro" id="IPR001128">
    <property type="entry name" value="Cyt_P450"/>
</dbReference>
<sequence>MDLGDPGLYLDIDRYAFWDEQIADGRVVWSDPGSSPNGFWSVFSYDAVRQVLAPNGPFSSEYGMMIGFDTTRPDRSGGQMLVVTDGTHHERLRKLAGTLLSRRTATALTDFVEQEVRDLLVKSRETAETDVTVDLGPHIPASVVCEIMGVPPADRDHLLTLTNHAFGGSDDSFSKMTPAEAHTEILLYFDSLIETRKRRPGDDLVSVFLADPELSDTDVLMNCDNVLIGGNETTRHAVTATFNALSSTPGALDALRADPALNPLMVEEIIRWSSPAMHVLRVATDDVVINDQPIRRNEPVVAWLPAANRDYREFADPHVFRPDRRPNKHLALGHGPHHCLGAALARMELSALLRVLADEVRSVEVTDGPIWQRSVLVQGYRRLAVGFEWQDG</sequence>
<evidence type="ECO:0000256" key="1">
    <source>
        <dbReference type="ARBA" id="ARBA00010617"/>
    </source>
</evidence>
<keyword evidence="3" id="KW-1185">Reference proteome</keyword>
<name>A0ABQ4E6N0_9ACTN</name>
<protein>
    <submittedName>
        <fullName evidence="2">Cytochrome P450</fullName>
    </submittedName>
</protein>
<dbReference type="PRINTS" id="PR00359">
    <property type="entry name" value="BP450"/>
</dbReference>
<proteinExistence type="inferred from homology"/>
<gene>
    <name evidence="2" type="ORF">Pen02_52710</name>
</gene>
<dbReference type="RefSeq" id="WP_203868769.1">
    <property type="nucleotide sequence ID" value="NZ_BONW01000028.1"/>
</dbReference>
<comment type="similarity">
    <text evidence="1">Belongs to the cytochrome P450 family.</text>
</comment>
<comment type="caution">
    <text evidence="2">The sequence shown here is derived from an EMBL/GenBank/DDBJ whole genome shotgun (WGS) entry which is preliminary data.</text>
</comment>
<dbReference type="SUPFAM" id="SSF48264">
    <property type="entry name" value="Cytochrome P450"/>
    <property type="match status" value="1"/>
</dbReference>
<dbReference type="Proteomes" id="UP000646749">
    <property type="component" value="Unassembled WGS sequence"/>
</dbReference>
<dbReference type="Gene3D" id="1.10.630.10">
    <property type="entry name" value="Cytochrome P450"/>
    <property type="match status" value="1"/>
</dbReference>
<evidence type="ECO:0000313" key="2">
    <source>
        <dbReference type="EMBL" id="GIG90335.1"/>
    </source>
</evidence>